<proteinExistence type="predicted"/>
<dbReference type="EMBL" id="JAANQT010009657">
    <property type="protein sequence ID" value="KAG1276547.1"/>
    <property type="molecule type" value="Genomic_DNA"/>
</dbReference>
<name>A0A9P7BJ57_RHIOR</name>
<accession>A0A9P7BJ57</accession>
<dbReference type="AlphaFoldDB" id="A0A9P7BJ57"/>
<evidence type="ECO:0000313" key="1">
    <source>
        <dbReference type="EMBL" id="KAG1276547.1"/>
    </source>
</evidence>
<protein>
    <submittedName>
        <fullName evidence="1">Uncharacterized protein</fullName>
    </submittedName>
</protein>
<dbReference type="Proteomes" id="UP000716291">
    <property type="component" value="Unassembled WGS sequence"/>
</dbReference>
<evidence type="ECO:0000313" key="2">
    <source>
        <dbReference type="Proteomes" id="UP000716291"/>
    </source>
</evidence>
<gene>
    <name evidence="1" type="ORF">G6F64_014791</name>
</gene>
<keyword evidence="2" id="KW-1185">Reference proteome</keyword>
<sequence length="107" mass="11474">MAVFPRAPGVTLRAQLHACDVTQHDPRTVGGRPQHDGGELFRRGQLAIGTQRHGNALAGDARRIADAAWRDLQVLLLDGRGHIAHGQAIAGQPAARGRRHRCGAALR</sequence>
<comment type="caution">
    <text evidence="1">The sequence shown here is derived from an EMBL/GenBank/DDBJ whole genome shotgun (WGS) entry which is preliminary data.</text>
</comment>
<reference evidence="1" key="1">
    <citation type="journal article" date="2020" name="Microb. Genom.">
        <title>Genetic diversity of clinical and environmental Mucorales isolates obtained from an investigation of mucormycosis cases among solid organ transplant recipients.</title>
        <authorList>
            <person name="Nguyen M.H."/>
            <person name="Kaul D."/>
            <person name="Muto C."/>
            <person name="Cheng S.J."/>
            <person name="Richter R.A."/>
            <person name="Bruno V.M."/>
            <person name="Liu G."/>
            <person name="Beyhan S."/>
            <person name="Sundermann A.J."/>
            <person name="Mounaud S."/>
            <person name="Pasculle A.W."/>
            <person name="Nierman W.C."/>
            <person name="Driscoll E."/>
            <person name="Cumbie R."/>
            <person name="Clancy C.J."/>
            <person name="Dupont C.L."/>
        </authorList>
    </citation>
    <scope>NUCLEOTIDE SEQUENCE</scope>
    <source>
        <strain evidence="1">GL11</strain>
    </source>
</reference>
<organism evidence="1 2">
    <name type="scientific">Rhizopus oryzae</name>
    <name type="common">Mucormycosis agent</name>
    <name type="synonym">Rhizopus arrhizus var. delemar</name>
    <dbReference type="NCBI Taxonomy" id="64495"/>
    <lineage>
        <taxon>Eukaryota</taxon>
        <taxon>Fungi</taxon>
        <taxon>Fungi incertae sedis</taxon>
        <taxon>Mucoromycota</taxon>
        <taxon>Mucoromycotina</taxon>
        <taxon>Mucoromycetes</taxon>
        <taxon>Mucorales</taxon>
        <taxon>Mucorineae</taxon>
        <taxon>Rhizopodaceae</taxon>
        <taxon>Rhizopus</taxon>
    </lineage>
</organism>